<dbReference type="Pfam" id="PF08447">
    <property type="entry name" value="PAS_3"/>
    <property type="match status" value="1"/>
</dbReference>
<dbReference type="InterPro" id="IPR013655">
    <property type="entry name" value="PAS_fold_3"/>
</dbReference>
<reference evidence="2 3" key="1">
    <citation type="submission" date="2021-07" db="EMBL/GenBank/DDBJ databases">
        <title>A novel Jannaschia species isolated from marine dinoflagellate Ceratoperidinium margalefii.</title>
        <authorList>
            <person name="Jiang Y."/>
            <person name="Li Z."/>
        </authorList>
    </citation>
    <scope>NUCLEOTIDE SEQUENCE [LARGE SCALE GENOMIC DNA]</scope>
    <source>
        <strain evidence="2 3">J12C1-MA-4</strain>
    </source>
</reference>
<dbReference type="EMBL" id="CP079194">
    <property type="protein sequence ID" value="QXT38403.1"/>
    <property type="molecule type" value="Genomic_DNA"/>
</dbReference>
<dbReference type="KEGG" id="gce:KYE46_10630"/>
<feature type="domain" description="PAS fold-3" evidence="1">
    <location>
        <begin position="41"/>
        <end position="105"/>
    </location>
</feature>
<keyword evidence="3" id="KW-1185">Reference proteome</keyword>
<evidence type="ECO:0000313" key="2">
    <source>
        <dbReference type="EMBL" id="QXT38403.1"/>
    </source>
</evidence>
<dbReference type="RefSeq" id="WP_219000599.1">
    <property type="nucleotide sequence ID" value="NZ_CP079194.1"/>
</dbReference>
<name>A0A8F6TV22_9RHOB</name>
<evidence type="ECO:0000313" key="3">
    <source>
        <dbReference type="Proteomes" id="UP000825009"/>
    </source>
</evidence>
<accession>A0A8F6TV22</accession>
<proteinExistence type="predicted"/>
<organism evidence="2 3">
    <name type="scientific">Gymnodinialimonas ceratoperidinii</name>
    <dbReference type="NCBI Taxonomy" id="2856823"/>
    <lineage>
        <taxon>Bacteria</taxon>
        <taxon>Pseudomonadati</taxon>
        <taxon>Pseudomonadota</taxon>
        <taxon>Alphaproteobacteria</taxon>
        <taxon>Rhodobacterales</taxon>
        <taxon>Paracoccaceae</taxon>
        <taxon>Gymnodinialimonas</taxon>
    </lineage>
</organism>
<sequence length="413" mass="46448">MEEQEADEPSAKVYLNEERRFLPEELFFSRSDPRGVVTGGNGVFVRVSGYSWEELMGAPHKTVRHEDMPRAVFWLIWRSIKAGQPIGAYVKNRAKDGRYYWVFAIVIAEGEGFVSVRLKPTSPMLDTVKALYARIRAAELAEDIEPEQSAQALLAELAELGFPDYGSFMSYALSQEIRSRDAHLRRGANSQMERFAETLTQLDTIRKEGRAIVTGFKAIEGSPKNMRIHATRMGERAAPLGVISTNFDDISNNIKSGIRPFLDGLDHMADRLCAGLFVNCAFSMLSEIIVQFAEEPDHDIATVTRAEMARLVAERPQRRAEGKNVLHEVLKEMACFEAACRMLKRTLSGLNIMRVMSEIETARIGDPTGSMSEIILRLQRFQSLTHSSLQAIEARNGQIQSLLRNEIYTREAA</sequence>
<gene>
    <name evidence="2" type="ORF">KYE46_10630</name>
</gene>
<evidence type="ECO:0000259" key="1">
    <source>
        <dbReference type="Pfam" id="PF08447"/>
    </source>
</evidence>
<dbReference type="AlphaFoldDB" id="A0A8F6TV22"/>
<dbReference type="InterPro" id="IPR000014">
    <property type="entry name" value="PAS"/>
</dbReference>
<dbReference type="CDD" id="cd00130">
    <property type="entry name" value="PAS"/>
    <property type="match status" value="1"/>
</dbReference>
<protein>
    <submittedName>
        <fullName evidence="2">PAS domain-containing protein</fullName>
    </submittedName>
</protein>
<dbReference type="Proteomes" id="UP000825009">
    <property type="component" value="Chromosome"/>
</dbReference>